<protein>
    <submittedName>
        <fullName evidence="1">Uncharacterized protein</fullName>
    </submittedName>
</protein>
<gene>
    <name evidence="1" type="ORF">Patl1_22149</name>
</gene>
<comment type="caution">
    <text evidence="1">The sequence shown here is derived from an EMBL/GenBank/DDBJ whole genome shotgun (WGS) entry which is preliminary data.</text>
</comment>
<keyword evidence="2" id="KW-1185">Reference proteome</keyword>
<name>A0ACC1BMU9_9ROSI</name>
<dbReference type="EMBL" id="CM047900">
    <property type="protein sequence ID" value="KAJ0100178.1"/>
    <property type="molecule type" value="Genomic_DNA"/>
</dbReference>
<evidence type="ECO:0000313" key="2">
    <source>
        <dbReference type="Proteomes" id="UP001164250"/>
    </source>
</evidence>
<sequence length="371" mass="40716">MAKISLLFLALVAFGFVVHVSVAAKDHDKGPGKRFDDKKIGIYELKKGNMSLKFTNWGATIISVFLPDKNGKIDDVVLGYDSVDDYKNDTVYFGAIVGRVANRIGGAQFKLNGTVYKLVANEGKNMLHGGKIGFSDVVWNVKKHKNEGPAPYIVFEYHSFDGEEGFPGNLHVRVTYALSGDNQLTVKMKAKAENKATPVNLAQHTYWNLGGHTSGDILSEEIQIFASNYTPVDSDLIPTGQIVTVKGTPFDFLNSHAIGDYINKLPKGYDINYALDGGKGKNMKVVAIVIDKKSGRKMELTTNAPGVQFYTGNLLKEVKGKGGFIYRAHAALCLETQHFPDSVNHPNFPSTIIAPGKTYKHIMVYKFSISS</sequence>
<evidence type="ECO:0000313" key="1">
    <source>
        <dbReference type="EMBL" id="KAJ0100178.1"/>
    </source>
</evidence>
<dbReference type="Proteomes" id="UP001164250">
    <property type="component" value="Chromosome 4"/>
</dbReference>
<reference evidence="2" key="1">
    <citation type="journal article" date="2023" name="G3 (Bethesda)">
        <title>Genome assembly and association tests identify interacting loci associated with vigor, precocity, and sex in interspecific pistachio rootstocks.</title>
        <authorList>
            <person name="Palmer W."/>
            <person name="Jacygrad E."/>
            <person name="Sagayaradj S."/>
            <person name="Cavanaugh K."/>
            <person name="Han R."/>
            <person name="Bertier L."/>
            <person name="Beede B."/>
            <person name="Kafkas S."/>
            <person name="Golino D."/>
            <person name="Preece J."/>
            <person name="Michelmore R."/>
        </authorList>
    </citation>
    <scope>NUCLEOTIDE SEQUENCE [LARGE SCALE GENOMIC DNA]</scope>
</reference>
<organism evidence="1 2">
    <name type="scientific">Pistacia atlantica</name>
    <dbReference type="NCBI Taxonomy" id="434234"/>
    <lineage>
        <taxon>Eukaryota</taxon>
        <taxon>Viridiplantae</taxon>
        <taxon>Streptophyta</taxon>
        <taxon>Embryophyta</taxon>
        <taxon>Tracheophyta</taxon>
        <taxon>Spermatophyta</taxon>
        <taxon>Magnoliopsida</taxon>
        <taxon>eudicotyledons</taxon>
        <taxon>Gunneridae</taxon>
        <taxon>Pentapetalae</taxon>
        <taxon>rosids</taxon>
        <taxon>malvids</taxon>
        <taxon>Sapindales</taxon>
        <taxon>Anacardiaceae</taxon>
        <taxon>Pistacia</taxon>
    </lineage>
</organism>
<proteinExistence type="predicted"/>
<accession>A0ACC1BMU9</accession>